<keyword evidence="2" id="KW-1185">Reference proteome</keyword>
<gene>
    <name evidence="1" type="ORF">DXG03_002895</name>
</gene>
<proteinExistence type="predicted"/>
<accession>A0A9P7KG87</accession>
<reference evidence="1" key="1">
    <citation type="submission" date="2020-07" db="EMBL/GenBank/DDBJ databases">
        <authorList>
            <person name="Nieuwenhuis M."/>
            <person name="Van De Peppel L.J.J."/>
        </authorList>
    </citation>
    <scope>NUCLEOTIDE SEQUENCE</scope>
    <source>
        <strain evidence="1">AP01</strain>
        <tissue evidence="1">Mycelium</tissue>
    </source>
</reference>
<dbReference type="AlphaFoldDB" id="A0A9P7KG87"/>
<dbReference type="OrthoDB" id="3010872at2759"/>
<organism evidence="1 2">
    <name type="scientific">Asterophora parasitica</name>
    <dbReference type="NCBI Taxonomy" id="117018"/>
    <lineage>
        <taxon>Eukaryota</taxon>
        <taxon>Fungi</taxon>
        <taxon>Dikarya</taxon>
        <taxon>Basidiomycota</taxon>
        <taxon>Agaricomycotina</taxon>
        <taxon>Agaricomycetes</taxon>
        <taxon>Agaricomycetidae</taxon>
        <taxon>Agaricales</taxon>
        <taxon>Tricholomatineae</taxon>
        <taxon>Lyophyllaceae</taxon>
        <taxon>Asterophora</taxon>
    </lineage>
</organism>
<protein>
    <submittedName>
        <fullName evidence="1">Uncharacterized protein</fullName>
    </submittedName>
</protein>
<evidence type="ECO:0000313" key="2">
    <source>
        <dbReference type="Proteomes" id="UP000775547"/>
    </source>
</evidence>
<dbReference type="EMBL" id="JABCKV010000019">
    <property type="protein sequence ID" value="KAG5646591.1"/>
    <property type="molecule type" value="Genomic_DNA"/>
</dbReference>
<comment type="caution">
    <text evidence="1">The sequence shown here is derived from an EMBL/GenBank/DDBJ whole genome shotgun (WGS) entry which is preliminary data.</text>
</comment>
<sequence>MEVVLNALRSLKEREVLEAPTAVALLDRTIEAVEENFTSDLTEGKAWNILFPQ</sequence>
<dbReference type="Proteomes" id="UP000775547">
    <property type="component" value="Unassembled WGS sequence"/>
</dbReference>
<evidence type="ECO:0000313" key="1">
    <source>
        <dbReference type="EMBL" id="KAG5646591.1"/>
    </source>
</evidence>
<name>A0A9P7KG87_9AGAR</name>
<reference evidence="1" key="2">
    <citation type="submission" date="2021-10" db="EMBL/GenBank/DDBJ databases">
        <title>Phylogenomics reveals ancestral predisposition of the termite-cultivated fungus Termitomyces towards a domesticated lifestyle.</title>
        <authorList>
            <person name="Auxier B."/>
            <person name="Grum-Grzhimaylo A."/>
            <person name="Cardenas M.E."/>
            <person name="Lodge J.D."/>
            <person name="Laessoe T."/>
            <person name="Pedersen O."/>
            <person name="Smith M.E."/>
            <person name="Kuyper T.W."/>
            <person name="Franco-Molano E.A."/>
            <person name="Baroni T.J."/>
            <person name="Aanen D.K."/>
        </authorList>
    </citation>
    <scope>NUCLEOTIDE SEQUENCE</scope>
    <source>
        <strain evidence="1">AP01</strain>
        <tissue evidence="1">Mycelium</tissue>
    </source>
</reference>